<dbReference type="RefSeq" id="WP_209026704.1">
    <property type="nucleotide sequence ID" value="NZ_CP182235.1"/>
</dbReference>
<proteinExistence type="predicted"/>
<keyword evidence="2" id="KW-1185">Reference proteome</keyword>
<protein>
    <submittedName>
        <fullName evidence="1">Integrase core domain-containing protein</fullName>
    </submittedName>
</protein>
<reference evidence="1 2" key="1">
    <citation type="submission" date="2021-03" db="EMBL/GenBank/DDBJ databases">
        <title>Complete Genome Sequence Data of Xenorhabdus budapestensis strain C72, a Candidate Biological Control Agent, from China.</title>
        <authorList>
            <person name="LI B."/>
            <person name="WANG S."/>
            <person name="QIU D."/>
        </authorList>
    </citation>
    <scope>NUCLEOTIDE SEQUENCE [LARGE SCALE GENOMIC DNA]</scope>
    <source>
        <strain evidence="1 2">C-7-2</strain>
    </source>
</reference>
<accession>A0ABX7VCD7</accession>
<evidence type="ECO:0000313" key="2">
    <source>
        <dbReference type="Proteomes" id="UP000665047"/>
    </source>
</evidence>
<gene>
    <name evidence="1" type="ORF">HGO23_11515</name>
</gene>
<name>A0ABX7VCD7_XENBU</name>
<dbReference type="Proteomes" id="UP000665047">
    <property type="component" value="Chromosome"/>
</dbReference>
<sequence>MAEWKAFYNYHRPHGGLKGKTPYKTLVEKMKA</sequence>
<dbReference type="EMBL" id="CP072455">
    <property type="protein sequence ID" value="QTL38534.1"/>
    <property type="molecule type" value="Genomic_DNA"/>
</dbReference>
<evidence type="ECO:0000313" key="1">
    <source>
        <dbReference type="EMBL" id="QTL38534.1"/>
    </source>
</evidence>
<organism evidence="1 2">
    <name type="scientific">Xenorhabdus budapestensis</name>
    <dbReference type="NCBI Taxonomy" id="290110"/>
    <lineage>
        <taxon>Bacteria</taxon>
        <taxon>Pseudomonadati</taxon>
        <taxon>Pseudomonadota</taxon>
        <taxon>Gammaproteobacteria</taxon>
        <taxon>Enterobacterales</taxon>
        <taxon>Morganellaceae</taxon>
        <taxon>Xenorhabdus</taxon>
    </lineage>
</organism>